<dbReference type="Proteomes" id="UP000434850">
    <property type="component" value="Unassembled WGS sequence"/>
</dbReference>
<feature type="transmembrane region" description="Helical" evidence="3">
    <location>
        <begin position="15"/>
        <end position="36"/>
    </location>
</feature>
<evidence type="ECO:0000259" key="5">
    <source>
        <dbReference type="Pfam" id="PF16327"/>
    </source>
</evidence>
<feature type="transmembrane region" description="Helical" evidence="3">
    <location>
        <begin position="234"/>
        <end position="260"/>
    </location>
</feature>
<evidence type="ECO:0000256" key="3">
    <source>
        <dbReference type="SAM" id="Phobius"/>
    </source>
</evidence>
<dbReference type="PRINTS" id="PR01410">
    <property type="entry name" value="CCBIOGENESIS"/>
</dbReference>
<dbReference type="GO" id="GO:0017004">
    <property type="term" value="P:cytochrome complex assembly"/>
    <property type="evidence" value="ECO:0007669"/>
    <property type="project" value="UniProtKB-KW"/>
</dbReference>
<accession>A0A6I4IDM2</accession>
<dbReference type="InterPro" id="IPR003567">
    <property type="entry name" value="Cyt_c_biogenesis"/>
</dbReference>
<feature type="transmembrane region" description="Helical" evidence="3">
    <location>
        <begin position="427"/>
        <end position="446"/>
    </location>
</feature>
<comment type="similarity">
    <text evidence="1">Belongs to the CcmF/CycK/Ccl1/NrfE/CcsA family.</text>
</comment>
<sequence>MNTVFTGEHLLPGHLGQAFVILSFGSALLAAISYFFSAKQQSDLSDQSWFRIARAAFFVNTFSVVAIGCCLFYIIYNNLFEYHYAWAHSSRTLPVYYIISSYWEGQEGSFWLWTFWQALLGNVLIWKAKSWERPVMAVVSLSQVLLSSMLIGVEMFGERIGSSPFIMLRDAIEAPIFSRPDYLQYIKDGNGLNPLLQNYWMVIHPPTLFLGFASMIVPFAYAVAGLWQRRYKEWVAAAIPYALFAVMILGTGIIMGSFWAYESLNFGGFWNWDPVENASLIPWLVLIAAVHVLIVYKNTGHSYFTATLLTMLSFVLVLYASFLTRSGILGETSVHAFTDLGMFWHLVIDVLVFLSIMVGLLIWRWKDLPFSKKEEETYSREFWVFVGSSFLALSCLQLVIVTSFPVWNAIFGTKIAPPANPITLYNIFQAGFAVVVTLFLGFTQFLKYKRTEPAKFFISTLVYLVVAAIISAIIIYITGLYKLKVVFMLAMFGSVYGVLANAKILADSLKGKFKLAGSAVAHIGFALLLVGALIAAGTSRVVSKNESGVIQVKDFDKAGDARENIMLYKNQPVDMGGYKVTYVGDSLVAPNHYFLVDYKKVDATGNVIEHFVLKPNSQANAKMGLVSSPDTKHYLFRDLYTHITAAPIKQEQDLAAGATEVAEDHAGDDKKYNPPVVHEVGLGDTIRFREGYMILRNLNKSPKLQNIPLGKNDVAVGAMLDVYSHDKTYKAEPVFMIKGGNTFDFARKVDDAGLKIRFTKIIPSDNKFEITVLEQPESEKSYIVMRAIEFPYINFFWSGTIIMVIGFLMSIFRRNKELKVS</sequence>
<keyword evidence="3" id="KW-0812">Transmembrane</keyword>
<feature type="transmembrane region" description="Helical" evidence="3">
    <location>
        <begin position="110"/>
        <end position="128"/>
    </location>
</feature>
<protein>
    <submittedName>
        <fullName evidence="6">Cytochrome C biogenesis protein</fullName>
    </submittedName>
</protein>
<dbReference type="InterPro" id="IPR032523">
    <property type="entry name" value="CcmF_C"/>
</dbReference>
<keyword evidence="7" id="KW-1185">Reference proteome</keyword>
<reference evidence="6 7" key="1">
    <citation type="submission" date="2019-12" db="EMBL/GenBank/DDBJ databases">
        <title>Mucilaginibacter sp. HME9299 genome sequencing and assembly.</title>
        <authorList>
            <person name="Kang H."/>
            <person name="Kim H."/>
            <person name="Joh K."/>
        </authorList>
    </citation>
    <scope>NUCLEOTIDE SEQUENCE [LARGE SCALE GENOMIC DNA]</scope>
    <source>
        <strain evidence="6 7">HME9299</strain>
    </source>
</reference>
<evidence type="ECO:0000313" key="6">
    <source>
        <dbReference type="EMBL" id="MVN91686.1"/>
    </source>
</evidence>
<organism evidence="6 7">
    <name type="scientific">Mucilaginibacter aquatilis</name>
    <dbReference type="NCBI Taxonomy" id="1517760"/>
    <lineage>
        <taxon>Bacteria</taxon>
        <taxon>Pseudomonadati</taxon>
        <taxon>Bacteroidota</taxon>
        <taxon>Sphingobacteriia</taxon>
        <taxon>Sphingobacteriales</taxon>
        <taxon>Sphingobacteriaceae</taxon>
        <taxon>Mucilaginibacter</taxon>
    </lineage>
</organism>
<dbReference type="SUPFAM" id="SSF103473">
    <property type="entry name" value="MFS general substrate transporter"/>
    <property type="match status" value="1"/>
</dbReference>
<comment type="caution">
    <text evidence="6">The sequence shown here is derived from an EMBL/GenBank/DDBJ whole genome shotgun (WGS) entry which is preliminary data.</text>
</comment>
<keyword evidence="3" id="KW-0472">Membrane</keyword>
<dbReference type="GO" id="GO:0016020">
    <property type="term" value="C:membrane"/>
    <property type="evidence" value="ECO:0007669"/>
    <property type="project" value="InterPro"/>
</dbReference>
<dbReference type="PANTHER" id="PTHR43653">
    <property type="entry name" value="CYTOCHROME C ASSEMBLY PROTEIN-RELATED"/>
    <property type="match status" value="1"/>
</dbReference>
<evidence type="ECO:0000313" key="7">
    <source>
        <dbReference type="Proteomes" id="UP000434850"/>
    </source>
</evidence>
<feature type="transmembrane region" description="Helical" evidence="3">
    <location>
        <begin position="792"/>
        <end position="812"/>
    </location>
</feature>
<dbReference type="GO" id="GO:0015232">
    <property type="term" value="F:heme transmembrane transporter activity"/>
    <property type="evidence" value="ECO:0007669"/>
    <property type="project" value="InterPro"/>
</dbReference>
<dbReference type="PANTHER" id="PTHR43653:SF1">
    <property type="entry name" value="CYTOCHROME C-TYPE BIOGENESIS PROTEIN CCMF"/>
    <property type="match status" value="1"/>
</dbReference>
<dbReference type="AlphaFoldDB" id="A0A6I4IDM2"/>
<feature type="transmembrane region" description="Helical" evidence="3">
    <location>
        <begin position="303"/>
        <end position="322"/>
    </location>
</feature>
<feature type="domain" description="Cytochrome c-type biogenesis protein CcmF C-terminal" evidence="5">
    <location>
        <begin position="351"/>
        <end position="543"/>
    </location>
</feature>
<evidence type="ECO:0000256" key="2">
    <source>
        <dbReference type="ARBA" id="ARBA00022748"/>
    </source>
</evidence>
<feature type="transmembrane region" description="Helical" evidence="3">
    <location>
        <begin position="57"/>
        <end position="76"/>
    </location>
</feature>
<keyword evidence="2" id="KW-0201">Cytochrome c-type biogenesis</keyword>
<feature type="transmembrane region" description="Helical" evidence="3">
    <location>
        <begin position="342"/>
        <end position="363"/>
    </location>
</feature>
<feature type="transmembrane region" description="Helical" evidence="3">
    <location>
        <begin position="485"/>
        <end position="506"/>
    </location>
</feature>
<dbReference type="OrthoDB" id="9761451at2"/>
<feature type="transmembrane region" description="Helical" evidence="3">
    <location>
        <begin position="458"/>
        <end position="479"/>
    </location>
</feature>
<dbReference type="RefSeq" id="WP_157542015.1">
    <property type="nucleotide sequence ID" value="NZ_WQLA01000004.1"/>
</dbReference>
<feature type="transmembrane region" description="Helical" evidence="3">
    <location>
        <begin position="208"/>
        <end position="227"/>
    </location>
</feature>
<gene>
    <name evidence="6" type="ORF">GO816_11170</name>
</gene>
<dbReference type="Pfam" id="PF01578">
    <property type="entry name" value="Cytochrom_C_asm"/>
    <property type="match status" value="1"/>
</dbReference>
<dbReference type="InterPro" id="IPR002541">
    <property type="entry name" value="Cyt_c_assembly"/>
</dbReference>
<keyword evidence="3" id="KW-1133">Transmembrane helix</keyword>
<dbReference type="Pfam" id="PF16327">
    <property type="entry name" value="CcmF_C"/>
    <property type="match status" value="1"/>
</dbReference>
<name>A0A6I4IDM2_9SPHI</name>
<feature type="transmembrane region" description="Helical" evidence="3">
    <location>
        <begin position="383"/>
        <end position="407"/>
    </location>
</feature>
<evidence type="ECO:0000256" key="1">
    <source>
        <dbReference type="ARBA" id="ARBA00009186"/>
    </source>
</evidence>
<dbReference type="GO" id="GO:0020037">
    <property type="term" value="F:heme binding"/>
    <property type="evidence" value="ECO:0007669"/>
    <property type="project" value="InterPro"/>
</dbReference>
<feature type="transmembrane region" description="Helical" evidence="3">
    <location>
        <begin position="135"/>
        <end position="157"/>
    </location>
</feature>
<evidence type="ECO:0000259" key="4">
    <source>
        <dbReference type="Pfam" id="PF01578"/>
    </source>
</evidence>
<dbReference type="InterPro" id="IPR036259">
    <property type="entry name" value="MFS_trans_sf"/>
</dbReference>
<feature type="transmembrane region" description="Helical" evidence="3">
    <location>
        <begin position="280"/>
        <end position="296"/>
    </location>
</feature>
<feature type="transmembrane region" description="Helical" evidence="3">
    <location>
        <begin position="518"/>
        <end position="537"/>
    </location>
</feature>
<dbReference type="EMBL" id="WQLA01000004">
    <property type="protein sequence ID" value="MVN91686.1"/>
    <property type="molecule type" value="Genomic_DNA"/>
</dbReference>
<proteinExistence type="inferred from homology"/>
<feature type="domain" description="Cytochrome c assembly protein" evidence="4">
    <location>
        <begin position="107"/>
        <end position="326"/>
    </location>
</feature>